<evidence type="ECO:0000313" key="12">
    <source>
        <dbReference type="EMBL" id="KAA4542077.1"/>
    </source>
</evidence>
<keyword evidence="6 10" id="KW-0547">Nucleotide-binding</keyword>
<organism evidence="16 30">
    <name type="scientific">Bacteroides ovatus</name>
    <dbReference type="NCBI Taxonomy" id="28116"/>
    <lineage>
        <taxon>Bacteria</taxon>
        <taxon>Pseudomonadati</taxon>
        <taxon>Bacteroidota</taxon>
        <taxon>Bacteroidia</taxon>
        <taxon>Bacteroidales</taxon>
        <taxon>Bacteroidaceae</taxon>
        <taxon>Bacteroides</taxon>
    </lineage>
</organism>
<dbReference type="EMBL" id="VWGP01000002">
    <property type="protein sequence ID" value="KAA4542077.1"/>
    <property type="molecule type" value="Genomic_DNA"/>
</dbReference>
<evidence type="ECO:0000259" key="11">
    <source>
        <dbReference type="PROSITE" id="PS51794"/>
    </source>
</evidence>
<dbReference type="InterPro" id="IPR003390">
    <property type="entry name" value="DNA_integrity_scan_DisA_N"/>
</dbReference>
<comment type="function">
    <text evidence="10">Catalyzes the condensation of 2 ATP molecules into cyclic di-AMP (c-di-AMP), a second messenger used to regulate differing processes in different bacteria.</text>
</comment>
<evidence type="ECO:0000313" key="22">
    <source>
        <dbReference type="Proteomes" id="UP000181870"/>
    </source>
</evidence>
<evidence type="ECO:0000256" key="6">
    <source>
        <dbReference type="ARBA" id="ARBA00022741"/>
    </source>
</evidence>
<dbReference type="InterPro" id="IPR045585">
    <property type="entry name" value="CdaA_N"/>
</dbReference>
<evidence type="ECO:0000313" key="25">
    <source>
        <dbReference type="Proteomes" id="UP000286031"/>
    </source>
</evidence>
<evidence type="ECO:0000313" key="29">
    <source>
        <dbReference type="Proteomes" id="UP000478493"/>
    </source>
</evidence>
<dbReference type="Proteomes" id="UP000183670">
    <property type="component" value="Unassembled WGS sequence"/>
</dbReference>
<reference evidence="22" key="1">
    <citation type="submission" date="2016-10" db="EMBL/GenBank/DDBJ databases">
        <authorList>
            <person name="Varghese N."/>
            <person name="Submissions S."/>
        </authorList>
    </citation>
    <scope>NUCLEOTIDE SEQUENCE [LARGE SCALE GENOMIC DNA]</scope>
    <source>
        <strain evidence="22">NLAE-zl-C57</strain>
    </source>
</reference>
<dbReference type="PROSITE" id="PS51794">
    <property type="entry name" value="DAC"/>
    <property type="match status" value="1"/>
</dbReference>
<dbReference type="GO" id="GO:0006171">
    <property type="term" value="P:cAMP biosynthetic process"/>
    <property type="evidence" value="ECO:0007669"/>
    <property type="project" value="InterPro"/>
</dbReference>
<dbReference type="Pfam" id="PF19293">
    <property type="entry name" value="CdaA_N"/>
    <property type="match status" value="1"/>
</dbReference>
<dbReference type="SUPFAM" id="SSF143597">
    <property type="entry name" value="YojJ-like"/>
    <property type="match status" value="1"/>
</dbReference>
<dbReference type="EC" id="2.7.7.85" evidence="10"/>
<evidence type="ECO:0000313" key="18">
    <source>
        <dbReference type="EMBL" id="RGX08377.1"/>
    </source>
</evidence>
<dbReference type="Proteomes" id="UP000478493">
    <property type="component" value="Unassembled WGS sequence"/>
</dbReference>
<dbReference type="EMBL" id="VWFO01000001">
    <property type="protein sequence ID" value="KAA4667043.1"/>
    <property type="molecule type" value="Genomic_DNA"/>
</dbReference>
<keyword evidence="3 10" id="KW-0808">Transferase</keyword>
<gene>
    <name evidence="16" type="primary">cdaA</name>
    <name evidence="10" type="synonym">dacA</name>
    <name evidence="19" type="ORF">DW206_01845</name>
    <name evidence="18" type="ORF">DWV35_16075</name>
    <name evidence="17" type="ORF">DYI28_21950</name>
    <name evidence="12" type="ORF">F3B85_02695</name>
    <name evidence="13" type="ORF">F3B90_05590</name>
    <name evidence="14" type="ORF">F3B98_01245</name>
    <name evidence="15" type="ORF">PO382_05320</name>
    <name evidence="16" type="ORF">PQ628_05200</name>
    <name evidence="20" type="ORF">SAMN05192581_100352</name>
    <name evidence="21" type="ORF">SAMN05192582_100434</name>
</gene>
<dbReference type="Gene3D" id="3.40.1700.10">
    <property type="entry name" value="DNA integrity scanning protein, DisA, N-terminal domain"/>
    <property type="match status" value="1"/>
</dbReference>
<evidence type="ECO:0000256" key="8">
    <source>
        <dbReference type="ARBA" id="ARBA00022989"/>
    </source>
</evidence>
<evidence type="ECO:0000313" key="26">
    <source>
        <dbReference type="Proteomes" id="UP000318823"/>
    </source>
</evidence>
<dbReference type="InterPro" id="IPR034701">
    <property type="entry name" value="CdaA"/>
</dbReference>
<evidence type="ECO:0000313" key="16">
    <source>
        <dbReference type="EMBL" id="MDC7957602.1"/>
    </source>
</evidence>
<dbReference type="EMBL" id="QSBI01000021">
    <property type="protein sequence ID" value="RGX08377.1"/>
    <property type="molecule type" value="Genomic_DNA"/>
</dbReference>
<evidence type="ECO:0000256" key="7">
    <source>
        <dbReference type="ARBA" id="ARBA00022840"/>
    </source>
</evidence>
<reference evidence="24 25" key="5">
    <citation type="submission" date="2018-08" db="EMBL/GenBank/DDBJ databases">
        <title>A genome reference for cultivated species of the human gut microbiota.</title>
        <authorList>
            <person name="Zou Y."/>
            <person name="Xue W."/>
            <person name="Luo G."/>
        </authorList>
    </citation>
    <scope>NUCLEOTIDE SEQUENCE [LARGE SCALE GENOMIC DNA]</scope>
    <source>
        <strain evidence="18 25">AF04-46</strain>
        <strain evidence="19 24">AM17-48</strain>
    </source>
</reference>
<dbReference type="Proteomes" id="UP001219389">
    <property type="component" value="Unassembled WGS sequence"/>
</dbReference>
<reference evidence="17" key="7">
    <citation type="submission" date="2019-07" db="EMBL/GenBank/DDBJ databases">
        <authorList>
            <person name="Ross B.D."/>
            <person name="Verster A.J."/>
            <person name="Radey M.C."/>
            <person name="Schmidtke D.T."/>
            <person name="Pope C.E."/>
            <person name="Hoffman L.R."/>
            <person name="Hajjar A."/>
            <person name="Peterson S.B."/>
            <person name="Borenstein E."/>
            <person name="Mougous J.D."/>
        </authorList>
    </citation>
    <scope>NUCLEOTIDE SEQUENCE</scope>
    <source>
        <strain evidence="17">3725 D1 iv</strain>
    </source>
</reference>
<accession>A0A139L8J2</accession>
<evidence type="ECO:0000313" key="20">
    <source>
        <dbReference type="EMBL" id="SDB75645.1"/>
    </source>
</evidence>
<dbReference type="EMBL" id="FNDO01000004">
    <property type="protein sequence ID" value="SDH32125.1"/>
    <property type="molecule type" value="Genomic_DNA"/>
</dbReference>
<name>A0A139L8J2_BACOV</name>
<evidence type="ECO:0000313" key="19">
    <source>
        <dbReference type="EMBL" id="RHH52782.1"/>
    </source>
</evidence>
<keyword evidence="7 10" id="KW-0067">ATP-binding</keyword>
<feature type="transmembrane region" description="Helical" evidence="10">
    <location>
        <begin position="35"/>
        <end position="53"/>
    </location>
</feature>
<dbReference type="GO" id="GO:0005524">
    <property type="term" value="F:ATP binding"/>
    <property type="evidence" value="ECO:0007669"/>
    <property type="project" value="UniProtKB-UniRule"/>
</dbReference>
<reference evidence="16" key="8">
    <citation type="submission" date="2022-10" db="EMBL/GenBank/DDBJ databases">
        <title>Human gut microbiome strain richness.</title>
        <authorList>
            <person name="Chen-Liaw A."/>
        </authorList>
    </citation>
    <scope>NUCLEOTIDE SEQUENCE</scope>
    <source>
        <strain evidence="15">BSD2780120875st1_E1_BSD2780120875_150330</strain>
        <strain evidence="16">RTP21484st1_H8_RTP21484_190118</strain>
    </source>
</reference>
<dbReference type="PANTHER" id="PTHR34185">
    <property type="entry name" value="DIADENYLATE CYCLASE"/>
    <property type="match status" value="1"/>
</dbReference>
<dbReference type="NCBIfam" id="TIGR00159">
    <property type="entry name" value="diadenylate cyclase CdaA"/>
    <property type="match status" value="1"/>
</dbReference>
<evidence type="ECO:0000313" key="15">
    <source>
        <dbReference type="EMBL" id="MDC2741639.1"/>
    </source>
</evidence>
<feature type="transmembrane region" description="Helical" evidence="10">
    <location>
        <begin position="59"/>
        <end position="77"/>
    </location>
</feature>
<dbReference type="PIRSF" id="PIRSF004793">
    <property type="entry name" value="UCP004793"/>
    <property type="match status" value="1"/>
</dbReference>
<comment type="subunit">
    <text evidence="10">Probably a homodimer.</text>
</comment>
<dbReference type="HAMAP" id="MF_01499">
    <property type="entry name" value="DacA"/>
    <property type="match status" value="1"/>
</dbReference>
<dbReference type="RefSeq" id="WP_004309664.1">
    <property type="nucleotide sequence ID" value="NZ_BAABYV010000001.1"/>
</dbReference>
<dbReference type="EMBL" id="QRJR01000001">
    <property type="protein sequence ID" value="RHH52782.1"/>
    <property type="molecule type" value="Genomic_DNA"/>
</dbReference>
<dbReference type="InterPro" id="IPR036888">
    <property type="entry name" value="DNA_integrity_DisA_N_sf"/>
</dbReference>
<dbReference type="Proteomes" id="UP000435985">
    <property type="component" value="Unassembled WGS sequence"/>
</dbReference>
<dbReference type="STRING" id="28116.Bovatus_03772"/>
<evidence type="ECO:0000313" key="14">
    <source>
        <dbReference type="EMBL" id="KAA4667043.1"/>
    </source>
</evidence>
<dbReference type="EMBL" id="FMYE01000003">
    <property type="protein sequence ID" value="SDB75645.1"/>
    <property type="molecule type" value="Genomic_DNA"/>
</dbReference>
<evidence type="ECO:0000256" key="9">
    <source>
        <dbReference type="ARBA" id="ARBA00023136"/>
    </source>
</evidence>
<comment type="caution">
    <text evidence="10">Lacks conserved residue(s) required for the propagation of feature annotation.</text>
</comment>
<dbReference type="EMBL" id="VWFP01000004">
    <property type="protein sequence ID" value="KAA4629052.1"/>
    <property type="molecule type" value="Genomic_DNA"/>
</dbReference>
<dbReference type="Proteomes" id="UP000283329">
    <property type="component" value="Unassembled WGS sequence"/>
</dbReference>
<dbReference type="Proteomes" id="UP001215078">
    <property type="component" value="Unassembled WGS sequence"/>
</dbReference>
<feature type="domain" description="DAC" evidence="11">
    <location>
        <begin position="78"/>
        <end position="243"/>
    </location>
</feature>
<dbReference type="Proteomes" id="UP000318823">
    <property type="component" value="Chromosome"/>
</dbReference>
<keyword evidence="4 10" id="KW-0812">Transmembrane</keyword>
<comment type="similarity">
    <text evidence="10">Belongs to the adenylate cyclase family. DacA/CdaA subfamily.</text>
</comment>
<dbReference type="Proteomes" id="UP000286031">
    <property type="component" value="Unassembled WGS sequence"/>
</dbReference>
<dbReference type="EMBL" id="JAQNZF010000005">
    <property type="protein sequence ID" value="MDC2741639.1"/>
    <property type="molecule type" value="Genomic_DNA"/>
</dbReference>
<evidence type="ECO:0000256" key="4">
    <source>
        <dbReference type="ARBA" id="ARBA00022692"/>
    </source>
</evidence>
<dbReference type="Proteomes" id="UP000424805">
    <property type="component" value="Unassembled WGS sequence"/>
</dbReference>
<reference evidence="17" key="4">
    <citation type="journal article" date="2018" name="Nature">
        <title>Human gut bacteria contain acquired interbacterial defence systems.</title>
        <authorList>
            <person name="Ross B.D."/>
            <person name="Verster A.J."/>
            <person name="Radey M.C."/>
            <person name="Schmidtke D.T."/>
            <person name="Pope C.E."/>
            <person name="Hoffman L.R."/>
            <person name="Hajjar A."/>
            <person name="Peterson S.B."/>
            <person name="Borenstein E."/>
            <person name="Mougous J."/>
        </authorList>
    </citation>
    <scope>NUCLEOTIDE SEQUENCE</scope>
    <source>
        <strain evidence="17">3725 D1 iv</strain>
    </source>
</reference>
<keyword evidence="5 10" id="KW-0548">Nucleotidyltransferase</keyword>
<reference evidence="26" key="3">
    <citation type="journal article" date="2018" name="J. Anim. Genet.">
        <title>Acquired interbacterial defense systems protect against interspecies antagonism in the human gut microbiome.</title>
        <authorList>
            <person name="Ross B.D."/>
            <person name="Verster A.J."/>
            <person name="Radey M.C."/>
            <person name="Schmidtke D.T."/>
            <person name="Pope C.E."/>
            <person name="Hoffman L.R."/>
            <person name="Hajjar A."/>
            <person name="Peterson S.B."/>
            <person name="Borenstein E."/>
            <person name="Mougous J."/>
        </authorList>
    </citation>
    <scope>NUCLEOTIDE SEQUENCE [LARGE SCALE GENOMIC DNA]</scope>
    <source>
        <strain evidence="26">3725 D1 iv</strain>
    </source>
</reference>
<keyword evidence="8 10" id="KW-1133">Transmembrane helix</keyword>
<evidence type="ECO:0000256" key="1">
    <source>
        <dbReference type="ARBA" id="ARBA00000877"/>
    </source>
</evidence>
<dbReference type="InterPro" id="IPR050338">
    <property type="entry name" value="DisA"/>
</dbReference>
<reference evidence="27 28" key="6">
    <citation type="journal article" date="2019" name="Nat. Med.">
        <title>A library of human gut bacterial isolates paired with longitudinal multiomics data enables mechanistic microbiome research.</title>
        <authorList>
            <person name="Poyet M."/>
            <person name="Groussin M."/>
            <person name="Gibbons S.M."/>
            <person name="Avila-Pacheco J."/>
            <person name="Jiang X."/>
            <person name="Kearney S.M."/>
            <person name="Perrotta A.R."/>
            <person name="Berdy B."/>
            <person name="Zhao S."/>
            <person name="Lieberman T.D."/>
            <person name="Swanson P.K."/>
            <person name="Smith M."/>
            <person name="Roesemann S."/>
            <person name="Alexander J.E."/>
            <person name="Rich S.A."/>
            <person name="Livny J."/>
            <person name="Vlamakis H."/>
            <person name="Clish C."/>
            <person name="Bullock K."/>
            <person name="Deik A."/>
            <person name="Scott J."/>
            <person name="Pierce K.A."/>
            <person name="Xavier R.J."/>
            <person name="Alm E.J."/>
        </authorList>
    </citation>
    <scope>NUCLEOTIDE SEQUENCE [LARGE SCALE GENOMIC DNA]</scope>
    <source>
        <strain evidence="14 28">BIOML-A14</strain>
        <strain evidence="13 27">BIOML-A15</strain>
        <strain evidence="12 29">BIOML-A41</strain>
    </source>
</reference>
<evidence type="ECO:0000256" key="2">
    <source>
        <dbReference type="ARBA" id="ARBA00022475"/>
    </source>
</evidence>
<dbReference type="PANTHER" id="PTHR34185:SF1">
    <property type="entry name" value="DIADENYLATE CYCLASE"/>
    <property type="match status" value="1"/>
</dbReference>
<evidence type="ECO:0000313" key="28">
    <source>
        <dbReference type="Proteomes" id="UP000435985"/>
    </source>
</evidence>
<evidence type="ECO:0000313" key="27">
    <source>
        <dbReference type="Proteomes" id="UP000424805"/>
    </source>
</evidence>
<dbReference type="EMBL" id="CP041395">
    <property type="protein sequence ID" value="QDM11146.1"/>
    <property type="molecule type" value="Genomic_DNA"/>
</dbReference>
<sequence length="254" mass="28357">MFFEFGIKDFIDILLVAFVLYYTYKLMKASGSIKVFTGILVFILIWLVVTQVLEMKLLGSIFDTLMNVGVIALIVLFQDEIRRFLLTLGSHRHVSALARLFSGSKKESLKHDDIMPVVMACLSMGKQKVGALIVIEHNTPLDEVVRTGELIDAAINQRLIENIFFKNSPLHDGAMVISKKRIKAAGCILPVSHDLNIPKELGLRHRAAMGISQQSDAHAIIVSEETGAISVAYRGQFYLRLNAEELESLLTKEN</sequence>
<dbReference type="InterPro" id="IPR014046">
    <property type="entry name" value="C-di-AMP_synthase"/>
</dbReference>
<dbReference type="EMBL" id="JAQQPO010000005">
    <property type="protein sequence ID" value="MDC7957602.1"/>
    <property type="molecule type" value="Genomic_DNA"/>
</dbReference>
<dbReference type="GO" id="GO:0004016">
    <property type="term" value="F:adenylate cyclase activity"/>
    <property type="evidence" value="ECO:0007669"/>
    <property type="project" value="UniProtKB-UniRule"/>
</dbReference>
<evidence type="ECO:0000256" key="5">
    <source>
        <dbReference type="ARBA" id="ARBA00022695"/>
    </source>
</evidence>
<evidence type="ECO:0000313" key="17">
    <source>
        <dbReference type="EMBL" id="QDM11146.1"/>
    </source>
</evidence>
<feature type="transmembrane region" description="Helical" evidence="10">
    <location>
        <begin position="6"/>
        <end position="23"/>
    </location>
</feature>
<evidence type="ECO:0000313" key="21">
    <source>
        <dbReference type="EMBL" id="SDH32125.1"/>
    </source>
</evidence>
<dbReference type="Pfam" id="PF02457">
    <property type="entry name" value="DAC"/>
    <property type="match status" value="1"/>
</dbReference>
<evidence type="ECO:0000313" key="23">
    <source>
        <dbReference type="Proteomes" id="UP000183670"/>
    </source>
</evidence>
<protein>
    <recommendedName>
        <fullName evidence="10">Diadenylate cyclase</fullName>
        <shortName evidence="10">DAC</shortName>
        <ecNumber evidence="10">2.7.7.85</ecNumber>
    </recommendedName>
    <alternativeName>
        <fullName evidence="10">Cyclic-di-AMP synthase</fullName>
        <shortName evidence="10">c-di-AMP synthase</shortName>
    </alternativeName>
</protein>
<evidence type="ECO:0000256" key="3">
    <source>
        <dbReference type="ARBA" id="ARBA00022679"/>
    </source>
</evidence>
<keyword evidence="9 10" id="KW-0472">Membrane</keyword>
<proteinExistence type="inferred from homology"/>
<dbReference type="AlphaFoldDB" id="A0A139L8J2"/>
<evidence type="ECO:0000313" key="24">
    <source>
        <dbReference type="Proteomes" id="UP000283329"/>
    </source>
</evidence>
<evidence type="ECO:0000313" key="30">
    <source>
        <dbReference type="Proteomes" id="UP001215078"/>
    </source>
</evidence>
<evidence type="ECO:0000313" key="13">
    <source>
        <dbReference type="EMBL" id="KAA4629052.1"/>
    </source>
</evidence>
<dbReference type="PATRIC" id="fig|28116.10.peg.2035"/>
<evidence type="ECO:0000256" key="10">
    <source>
        <dbReference type="HAMAP-Rule" id="MF_01499"/>
    </source>
</evidence>
<dbReference type="FunFam" id="3.40.1700.10:FF:000002">
    <property type="entry name" value="Diadenylate cyclase"/>
    <property type="match status" value="1"/>
</dbReference>
<keyword evidence="2 10" id="KW-1003">Cell membrane</keyword>
<comment type="catalytic activity">
    <reaction evidence="1 10">
        <text>2 ATP = 3',3'-c-di-AMP + 2 diphosphate</text>
        <dbReference type="Rhea" id="RHEA:35655"/>
        <dbReference type="ChEBI" id="CHEBI:30616"/>
        <dbReference type="ChEBI" id="CHEBI:33019"/>
        <dbReference type="ChEBI" id="CHEBI:71500"/>
        <dbReference type="EC" id="2.7.7.85"/>
    </reaction>
</comment>
<dbReference type="Proteomes" id="UP000181870">
    <property type="component" value="Unassembled WGS sequence"/>
</dbReference>
<reference evidence="20 23" key="2">
    <citation type="submission" date="2016-10" db="EMBL/GenBank/DDBJ databases">
        <authorList>
            <person name="de Groot N.N."/>
        </authorList>
    </citation>
    <scope>NUCLEOTIDE SEQUENCE [LARGE SCALE GENOMIC DNA]</scope>
    <source>
        <strain evidence="20 23">NLAE-zl-C500</strain>
        <strain evidence="21">NLAE-zl-C57</strain>
    </source>
</reference>
<dbReference type="GO" id="GO:0106408">
    <property type="term" value="F:diadenylate cyclase activity"/>
    <property type="evidence" value="ECO:0007669"/>
    <property type="project" value="UniProtKB-EC"/>
</dbReference>